<dbReference type="PROSITE" id="PS51857">
    <property type="entry name" value="CSD_2"/>
    <property type="match status" value="1"/>
</dbReference>
<feature type="domain" description="CSD" evidence="3">
    <location>
        <begin position="3"/>
        <end position="68"/>
    </location>
</feature>
<evidence type="ECO:0000313" key="4">
    <source>
        <dbReference type="EMBL" id="QIA65569.1"/>
    </source>
</evidence>
<keyword evidence="2" id="KW-0963">Cytoplasm</keyword>
<dbReference type="EMBL" id="CP047476">
    <property type="protein sequence ID" value="QIA65569.1"/>
    <property type="molecule type" value="Genomic_DNA"/>
</dbReference>
<dbReference type="RefSeq" id="WP_164650469.1">
    <property type="nucleotide sequence ID" value="NZ_CP047476.1"/>
</dbReference>
<proteinExistence type="predicted"/>
<dbReference type="InterPro" id="IPR012156">
    <property type="entry name" value="Cold_shock_CspA"/>
</dbReference>
<dbReference type="Proteomes" id="UP000464262">
    <property type="component" value="Chromosome 2"/>
</dbReference>
<dbReference type="GO" id="GO:0005829">
    <property type="term" value="C:cytosol"/>
    <property type="evidence" value="ECO:0007669"/>
    <property type="project" value="UniProtKB-ARBA"/>
</dbReference>
<accession>A0A7Z2YFU9</accession>
<sequence length="69" mass="7824">MYQLKAQVTWFNQQKGFGFAAPDIVAIDVLIDVSSLDTPDLQLYAGDRVYVEVSKDHDGRFQAHRVILL</sequence>
<dbReference type="InterPro" id="IPR012340">
    <property type="entry name" value="NA-bd_OB-fold"/>
</dbReference>
<evidence type="ECO:0000313" key="5">
    <source>
        <dbReference type="Proteomes" id="UP000464262"/>
    </source>
</evidence>
<organism evidence="4 5">
    <name type="scientific">Vibrio astriarenae</name>
    <dbReference type="NCBI Taxonomy" id="1481923"/>
    <lineage>
        <taxon>Bacteria</taxon>
        <taxon>Pseudomonadati</taxon>
        <taxon>Pseudomonadota</taxon>
        <taxon>Gammaproteobacteria</taxon>
        <taxon>Vibrionales</taxon>
        <taxon>Vibrionaceae</taxon>
        <taxon>Vibrio</taxon>
    </lineage>
</organism>
<dbReference type="InterPro" id="IPR002059">
    <property type="entry name" value="CSP_DNA-bd"/>
</dbReference>
<dbReference type="PIRSF" id="PIRSF002599">
    <property type="entry name" value="Cold_shock_A"/>
    <property type="match status" value="1"/>
</dbReference>
<evidence type="ECO:0000256" key="2">
    <source>
        <dbReference type="ARBA" id="ARBA00022490"/>
    </source>
</evidence>
<dbReference type="KEGG" id="vas:GT360_18735"/>
<keyword evidence="5" id="KW-1185">Reference proteome</keyword>
<dbReference type="Gene3D" id="2.40.50.140">
    <property type="entry name" value="Nucleic acid-binding proteins"/>
    <property type="match status" value="1"/>
</dbReference>
<dbReference type="InterPro" id="IPR011129">
    <property type="entry name" value="CSD"/>
</dbReference>
<evidence type="ECO:0000256" key="1">
    <source>
        <dbReference type="ARBA" id="ARBA00004496"/>
    </source>
</evidence>
<dbReference type="Pfam" id="PF00313">
    <property type="entry name" value="CSD"/>
    <property type="match status" value="1"/>
</dbReference>
<dbReference type="SUPFAM" id="SSF50249">
    <property type="entry name" value="Nucleic acid-binding proteins"/>
    <property type="match status" value="1"/>
</dbReference>
<evidence type="ECO:0000259" key="3">
    <source>
        <dbReference type="PROSITE" id="PS51857"/>
    </source>
</evidence>
<protein>
    <submittedName>
        <fullName evidence="4">Cold shock domain-containing protein</fullName>
    </submittedName>
</protein>
<dbReference type="SMART" id="SM00357">
    <property type="entry name" value="CSP"/>
    <property type="match status" value="1"/>
</dbReference>
<dbReference type="CDD" id="cd04458">
    <property type="entry name" value="CSP_CDS"/>
    <property type="match status" value="1"/>
</dbReference>
<dbReference type="AlphaFoldDB" id="A0A7Z2YFU9"/>
<reference evidence="4 5" key="1">
    <citation type="submission" date="2020-01" db="EMBL/GenBank/DDBJ databases">
        <title>Whole genome and functional gene identification of agarase of Vibrio HN897.</title>
        <authorList>
            <person name="Liu Y."/>
            <person name="Zhao Z."/>
        </authorList>
    </citation>
    <scope>NUCLEOTIDE SEQUENCE [LARGE SCALE GENOMIC DNA]</scope>
    <source>
        <strain evidence="4 5">HN897</strain>
    </source>
</reference>
<name>A0A7Z2YFU9_9VIBR</name>
<gene>
    <name evidence="4" type="ORF">GT360_18735</name>
</gene>
<dbReference type="GO" id="GO:0003676">
    <property type="term" value="F:nucleic acid binding"/>
    <property type="evidence" value="ECO:0007669"/>
    <property type="project" value="InterPro"/>
</dbReference>
<comment type="subcellular location">
    <subcellularLocation>
        <location evidence="1">Cytoplasm</location>
    </subcellularLocation>
</comment>